<feature type="domain" description="PD-(D/E)XK endonuclease-like" evidence="1">
    <location>
        <begin position="40"/>
        <end position="317"/>
    </location>
</feature>
<dbReference type="Proteomes" id="UP000095237">
    <property type="component" value="Unassembled WGS sequence"/>
</dbReference>
<protein>
    <recommendedName>
        <fullName evidence="1">PD-(D/E)XK endonuclease-like domain-containing protein</fullName>
    </recommendedName>
</protein>
<evidence type="ECO:0000313" key="2">
    <source>
        <dbReference type="EMBL" id="OEG71855.1"/>
    </source>
</evidence>
<evidence type="ECO:0000313" key="3">
    <source>
        <dbReference type="Proteomes" id="UP000095237"/>
    </source>
</evidence>
<name>A0A1E5IMY4_ENDTX</name>
<evidence type="ECO:0000259" key="1">
    <source>
        <dbReference type="Pfam" id="PF12705"/>
    </source>
</evidence>
<dbReference type="Pfam" id="PF12705">
    <property type="entry name" value="PDDEXK_1"/>
    <property type="match status" value="1"/>
</dbReference>
<reference evidence="2 3" key="1">
    <citation type="submission" date="2015-11" db="EMBL/GenBank/DDBJ databases">
        <title>Evidence for parallel genomic evolution in an endosymbiosis of termite gut flagellates.</title>
        <authorList>
            <person name="Zheng H."/>
        </authorList>
    </citation>
    <scope>NUCLEOTIDE SEQUENCE [LARGE SCALE GENOMIC DNA]</scope>
    <source>
        <strain evidence="2 3">CET450</strain>
    </source>
</reference>
<organism evidence="2 3">
    <name type="scientific">Endomicrobium trichonymphae</name>
    <dbReference type="NCBI Taxonomy" id="1408204"/>
    <lineage>
        <taxon>Bacteria</taxon>
        <taxon>Pseudomonadati</taxon>
        <taxon>Elusimicrobiota</taxon>
        <taxon>Endomicrobiia</taxon>
        <taxon>Endomicrobiales</taxon>
        <taxon>Endomicrobiaceae</taxon>
        <taxon>Candidatus Endomicrobiellum</taxon>
    </lineage>
</organism>
<dbReference type="Gene3D" id="3.90.320.10">
    <property type="match status" value="1"/>
</dbReference>
<proteinExistence type="predicted"/>
<accession>A0A1E5IMY4</accession>
<dbReference type="AlphaFoldDB" id="A0A1E5IMY4"/>
<gene>
    <name evidence="2" type="ORF">ATZ36_12290</name>
</gene>
<comment type="caution">
    <text evidence="2">The sequence shown here is derived from an EMBL/GenBank/DDBJ whole genome shotgun (WGS) entry which is preliminary data.</text>
</comment>
<dbReference type="EMBL" id="LNVX01000035">
    <property type="protein sequence ID" value="OEG71855.1"/>
    <property type="molecule type" value="Genomic_DNA"/>
</dbReference>
<sequence>MGWLKDIFTRANKNAKIMSDSSARFEEYIKKFNYTNILGWSASRYDRFSNCKRQYFYDYYPKFDKDTPLEKIRFLKSLTSRDLETGNIVHDIIRDMFKRYQKSTKPLNKDRFFKYSYDITENYCSSKTFFEHHYNGEIILVPEIYKKVKNILENFLNSSRFTWIEKNAAYKSSEWIIEPEGFGETRINDLKAFCKVDFLFPVDDKIYIMDWKTGKPIKEKHSKQLTGYALWANYHFGKKISDIIPIIAYLYPQYDEKNVEIDNCLIAEFANIVANETQDMYRYLTDIEQNIPKDKKEFPLNDNNFLCKYCSYKEICPGGRR</sequence>
<dbReference type="InterPro" id="IPR011604">
    <property type="entry name" value="PDDEXK-like_dom_sf"/>
</dbReference>
<dbReference type="InterPro" id="IPR038726">
    <property type="entry name" value="PDDEXK_AddAB-type"/>
</dbReference>
<keyword evidence="3" id="KW-1185">Reference proteome</keyword>